<evidence type="ECO:0000256" key="14">
    <source>
        <dbReference type="ARBA" id="ARBA00023128"/>
    </source>
</evidence>
<evidence type="ECO:0000256" key="7">
    <source>
        <dbReference type="ARBA" id="ARBA00021364"/>
    </source>
</evidence>
<organism evidence="22 23">
    <name type="scientific">Hemibagrus guttatus</name>
    <dbReference type="NCBI Taxonomy" id="175788"/>
    <lineage>
        <taxon>Eukaryota</taxon>
        <taxon>Metazoa</taxon>
        <taxon>Chordata</taxon>
        <taxon>Craniata</taxon>
        <taxon>Vertebrata</taxon>
        <taxon>Euteleostomi</taxon>
        <taxon>Actinopterygii</taxon>
        <taxon>Neopterygii</taxon>
        <taxon>Teleostei</taxon>
        <taxon>Ostariophysi</taxon>
        <taxon>Siluriformes</taxon>
        <taxon>Bagridae</taxon>
        <taxon>Hemibagrus</taxon>
    </lineage>
</organism>
<keyword evidence="14" id="KW-0496">Mitochondrion</keyword>
<dbReference type="SMART" id="SM01230">
    <property type="entry name" value="Gln-synt_C"/>
    <property type="match status" value="1"/>
</dbReference>
<dbReference type="Proteomes" id="UP001274896">
    <property type="component" value="Unassembled WGS sequence"/>
</dbReference>
<comment type="cofactor">
    <cofactor evidence="1">
        <name>Mn(2+)</name>
        <dbReference type="ChEBI" id="CHEBI:29035"/>
    </cofactor>
</comment>
<dbReference type="PANTHER" id="PTHR20852:SF45">
    <property type="entry name" value="GLUTAMINE SYNTHETASE"/>
    <property type="match status" value="1"/>
</dbReference>
<evidence type="ECO:0000256" key="2">
    <source>
        <dbReference type="ARBA" id="ARBA00001946"/>
    </source>
</evidence>
<comment type="subcellular location">
    <subcellularLocation>
        <location evidence="4">Cytoplasm</location>
    </subcellularLocation>
    <subcellularLocation>
        <location evidence="3">Mitochondrion</location>
    </subcellularLocation>
</comment>
<keyword evidence="19" id="KW-0732">Signal</keyword>
<dbReference type="SUPFAM" id="SSF55931">
    <property type="entry name" value="Glutamine synthetase/guanido kinase"/>
    <property type="match status" value="1"/>
</dbReference>
<evidence type="ECO:0000313" key="23">
    <source>
        <dbReference type="Proteomes" id="UP001274896"/>
    </source>
</evidence>
<evidence type="ECO:0000256" key="1">
    <source>
        <dbReference type="ARBA" id="ARBA00001936"/>
    </source>
</evidence>
<evidence type="ECO:0000256" key="8">
    <source>
        <dbReference type="ARBA" id="ARBA00022490"/>
    </source>
</evidence>
<evidence type="ECO:0000256" key="15">
    <source>
        <dbReference type="ARBA" id="ARBA00023211"/>
    </source>
</evidence>
<keyword evidence="11 18" id="KW-0547">Nucleotide-binding</keyword>
<feature type="domain" description="GS beta-grasp" evidence="20">
    <location>
        <begin position="57"/>
        <end position="137"/>
    </location>
</feature>
<dbReference type="EC" id="6.3.1.2" evidence="6 18"/>
<comment type="caution">
    <text evidence="22">The sequence shown here is derived from an EMBL/GenBank/DDBJ whole genome shotgun (WGS) entry which is preliminary data.</text>
</comment>
<dbReference type="InterPro" id="IPR050292">
    <property type="entry name" value="Glutamine_Synthetase"/>
</dbReference>
<keyword evidence="23" id="KW-1185">Reference proteome</keyword>
<name>A0AAE0Q4T6_9TELE</name>
<evidence type="ECO:0000256" key="12">
    <source>
        <dbReference type="ARBA" id="ARBA00022840"/>
    </source>
</evidence>
<dbReference type="PROSITE" id="PS00180">
    <property type="entry name" value="GLNA_1"/>
    <property type="match status" value="2"/>
</dbReference>
<dbReference type="GO" id="GO:0005524">
    <property type="term" value="F:ATP binding"/>
    <property type="evidence" value="ECO:0007669"/>
    <property type="project" value="UniProtKB-KW"/>
</dbReference>
<evidence type="ECO:0000259" key="21">
    <source>
        <dbReference type="PROSITE" id="PS51987"/>
    </source>
</evidence>
<dbReference type="Pfam" id="PF00120">
    <property type="entry name" value="Gln-synt_C"/>
    <property type="match status" value="1"/>
</dbReference>
<dbReference type="GO" id="GO:0004356">
    <property type="term" value="F:glutamine synthetase activity"/>
    <property type="evidence" value="ECO:0007669"/>
    <property type="project" value="UniProtKB-EC"/>
</dbReference>
<dbReference type="PANTHER" id="PTHR20852">
    <property type="entry name" value="GLUTAMINE SYNTHETASE"/>
    <property type="match status" value="1"/>
</dbReference>
<evidence type="ECO:0000256" key="17">
    <source>
        <dbReference type="RuleBase" id="RU000384"/>
    </source>
</evidence>
<keyword evidence="9 18" id="KW-0436">Ligase</keyword>
<evidence type="ECO:0000256" key="3">
    <source>
        <dbReference type="ARBA" id="ARBA00004173"/>
    </source>
</evidence>
<dbReference type="FunFam" id="3.30.590.10:FF:000011">
    <property type="entry name" value="Glutamine synthetase"/>
    <property type="match status" value="1"/>
</dbReference>
<keyword evidence="8" id="KW-0963">Cytoplasm</keyword>
<comment type="similarity">
    <text evidence="5 16 17">Belongs to the glutamine synthetase family.</text>
</comment>
<dbReference type="PROSITE" id="PS51986">
    <property type="entry name" value="GS_BETA_GRASP"/>
    <property type="match status" value="2"/>
</dbReference>
<dbReference type="GO" id="GO:0005739">
    <property type="term" value="C:mitochondrion"/>
    <property type="evidence" value="ECO:0007669"/>
    <property type="project" value="UniProtKB-SubCell"/>
</dbReference>
<keyword evidence="10" id="KW-0479">Metal-binding</keyword>
<evidence type="ECO:0000256" key="18">
    <source>
        <dbReference type="RuleBase" id="RU004356"/>
    </source>
</evidence>
<comment type="catalytic activity">
    <reaction evidence="18">
        <text>L-glutamate + NH4(+) + ATP = L-glutamine + ADP + phosphate + H(+)</text>
        <dbReference type="Rhea" id="RHEA:16169"/>
        <dbReference type="ChEBI" id="CHEBI:15378"/>
        <dbReference type="ChEBI" id="CHEBI:28938"/>
        <dbReference type="ChEBI" id="CHEBI:29985"/>
        <dbReference type="ChEBI" id="CHEBI:30616"/>
        <dbReference type="ChEBI" id="CHEBI:43474"/>
        <dbReference type="ChEBI" id="CHEBI:58359"/>
        <dbReference type="ChEBI" id="CHEBI:456216"/>
        <dbReference type="EC" id="6.3.1.2"/>
    </reaction>
</comment>
<evidence type="ECO:0000256" key="13">
    <source>
        <dbReference type="ARBA" id="ARBA00022842"/>
    </source>
</evidence>
<feature type="domain" description="GS catalytic" evidence="21">
    <location>
        <begin position="257"/>
        <end position="515"/>
    </location>
</feature>
<feature type="chain" id="PRO_5041983428" description="Glutamine synthetase" evidence="19">
    <location>
        <begin position="22"/>
        <end position="515"/>
    </location>
</feature>
<proteinExistence type="inferred from homology"/>
<accession>A0AAE0Q4T6</accession>
<evidence type="ECO:0000259" key="20">
    <source>
        <dbReference type="PROSITE" id="PS51986"/>
    </source>
</evidence>
<evidence type="ECO:0000313" key="22">
    <source>
        <dbReference type="EMBL" id="KAK3513592.1"/>
    </source>
</evidence>
<keyword evidence="15" id="KW-0464">Manganese</keyword>
<evidence type="ECO:0000256" key="19">
    <source>
        <dbReference type="SAM" id="SignalP"/>
    </source>
</evidence>
<evidence type="ECO:0000256" key="5">
    <source>
        <dbReference type="ARBA" id="ARBA00009897"/>
    </source>
</evidence>
<dbReference type="InterPro" id="IPR027303">
    <property type="entry name" value="Gln_synth_gly_rich_site"/>
</dbReference>
<evidence type="ECO:0000256" key="16">
    <source>
        <dbReference type="PROSITE-ProRule" id="PRU01330"/>
    </source>
</evidence>
<dbReference type="InterPro" id="IPR027302">
    <property type="entry name" value="Gln_synth_N_conserv_site"/>
</dbReference>
<dbReference type="Gene3D" id="3.10.20.70">
    <property type="entry name" value="Glutamine synthetase, N-terminal domain"/>
    <property type="match status" value="2"/>
</dbReference>
<evidence type="ECO:0000256" key="6">
    <source>
        <dbReference type="ARBA" id="ARBA00012937"/>
    </source>
</evidence>
<dbReference type="InterPro" id="IPR036651">
    <property type="entry name" value="Gln_synt_N_sf"/>
</dbReference>
<keyword evidence="12 18" id="KW-0067">ATP-binding</keyword>
<dbReference type="AlphaFoldDB" id="A0AAE0Q4T6"/>
<dbReference type="FunFam" id="3.10.20.70:FF:000004">
    <property type="entry name" value="Glutamine synthetase"/>
    <property type="match status" value="2"/>
</dbReference>
<dbReference type="GO" id="GO:0006542">
    <property type="term" value="P:glutamine biosynthetic process"/>
    <property type="evidence" value="ECO:0007669"/>
    <property type="project" value="InterPro"/>
</dbReference>
<gene>
    <name evidence="22" type="ORF">QTP70_025370</name>
</gene>
<dbReference type="InterPro" id="IPR008146">
    <property type="entry name" value="Gln_synth_cat_dom"/>
</dbReference>
<dbReference type="InterPro" id="IPR014746">
    <property type="entry name" value="Gln_synth/guanido_kin_cat_dom"/>
</dbReference>
<protein>
    <recommendedName>
        <fullName evidence="7 18">Glutamine synthetase</fullName>
        <ecNumber evidence="6 18">6.3.1.2</ecNumber>
    </recommendedName>
</protein>
<dbReference type="PROSITE" id="PS51987">
    <property type="entry name" value="GS_CATALYTIC"/>
    <property type="match status" value="1"/>
</dbReference>
<dbReference type="PROSITE" id="PS00181">
    <property type="entry name" value="GLNA_ATP"/>
    <property type="match status" value="1"/>
</dbReference>
<evidence type="ECO:0000256" key="9">
    <source>
        <dbReference type="ARBA" id="ARBA00022598"/>
    </source>
</evidence>
<dbReference type="SUPFAM" id="SSF54368">
    <property type="entry name" value="Glutamine synthetase, N-terminal domain"/>
    <property type="match status" value="2"/>
</dbReference>
<comment type="cofactor">
    <cofactor evidence="2">
        <name>Mg(2+)</name>
        <dbReference type="ChEBI" id="CHEBI:18420"/>
    </cofactor>
</comment>
<dbReference type="Pfam" id="PF03951">
    <property type="entry name" value="Gln-synt_N"/>
    <property type="match status" value="2"/>
</dbReference>
<feature type="signal peptide" evidence="19">
    <location>
        <begin position="1"/>
        <end position="21"/>
    </location>
</feature>
<dbReference type="InterPro" id="IPR008147">
    <property type="entry name" value="Gln_synt_N"/>
</dbReference>
<feature type="domain" description="GS beta-grasp" evidence="20">
    <location>
        <begin position="170"/>
        <end position="250"/>
    </location>
</feature>
<sequence>MPHVSYRLLELSWCLYPPVLCALFRCSIRINMATSASSQLSKVVKRQYMELPQGDKVQVMYIWIDGTGEGLRCKTRTLDSEPKSIEDLPEWNFDGSSTYQSEGSNSDMYLIPSAMFRDPFRKDPNKLEMNPIVRRFLKCSIRINMATSASSQLSKVVKRQYMELPQGDKVQVMYIWIDGTGEGLRCKTRTLDSEPKSIEDLPEWNFDGSSTYQSEGSNSDMYLIPSAMFRDPFRKDPNKLVLCEVLKYNRKPAETNHRLTCKKVMQMVAEQSSWFGMEQEYTILGTDGHPFGWPSNGFPGPQGPYYCGVGADKAYGRDIVEAHYRACLYAGVNICGTNAEVMPAQWEFQVGPCEGITMGDHLWVARFILHRVCEDFGVVASFDPKPIPGNWNGAGCHTNFSTKEMREEGGLKCIEECIEKLAKRHDYHIRAYDPKGGLDNARRLTGRHETSNIHEFSAGVANRGASIRIPRSVGQEKKGYFEDRRPSANCDPYSVTEALIRTCLLNEDGDEPVDY</sequence>
<evidence type="ECO:0000256" key="10">
    <source>
        <dbReference type="ARBA" id="ARBA00022723"/>
    </source>
</evidence>
<dbReference type="Gene3D" id="3.30.590.10">
    <property type="entry name" value="Glutamine synthetase/guanido kinase, catalytic domain"/>
    <property type="match status" value="1"/>
</dbReference>
<dbReference type="GO" id="GO:0046872">
    <property type="term" value="F:metal ion binding"/>
    <property type="evidence" value="ECO:0007669"/>
    <property type="project" value="UniProtKB-KW"/>
</dbReference>
<evidence type="ECO:0000256" key="4">
    <source>
        <dbReference type="ARBA" id="ARBA00004496"/>
    </source>
</evidence>
<reference evidence="22" key="1">
    <citation type="submission" date="2023-06" db="EMBL/GenBank/DDBJ databases">
        <title>Male Hemibagrus guttatus genome.</title>
        <authorList>
            <person name="Bian C."/>
        </authorList>
    </citation>
    <scope>NUCLEOTIDE SEQUENCE</scope>
    <source>
        <strain evidence="22">Male_cb2023</strain>
        <tissue evidence="22">Muscle</tissue>
    </source>
</reference>
<dbReference type="EMBL" id="JAUCMX010000022">
    <property type="protein sequence ID" value="KAK3513592.1"/>
    <property type="molecule type" value="Genomic_DNA"/>
</dbReference>
<keyword evidence="13" id="KW-0460">Magnesium</keyword>
<evidence type="ECO:0000256" key="11">
    <source>
        <dbReference type="ARBA" id="ARBA00022741"/>
    </source>
</evidence>